<gene>
    <name evidence="2" type="ORF">ANAPC1_01469</name>
</gene>
<name>A0AA45UUA1_ANAPH</name>
<protein>
    <submittedName>
        <fullName evidence="2">Uncharacterized protein</fullName>
    </submittedName>
</protein>
<feature type="compositionally biased region" description="Basic and acidic residues" evidence="1">
    <location>
        <begin position="27"/>
        <end position="39"/>
    </location>
</feature>
<accession>A0AA45UUA1</accession>
<sequence>MVEVHRDGGGRSVEWGHISQRIMGTEGKSDGNEKKDHVPESPLARARHTEVLGVRKLYHGLPQHPLTHVDGHSGTL</sequence>
<reference evidence="3" key="1">
    <citation type="submission" date="2016-03" db="EMBL/GenBank/DDBJ databases">
        <authorList>
            <person name="Loux Valentin"/>
        </authorList>
    </citation>
    <scope>NUCLEOTIDE SEQUENCE [LARGE SCALE GENOMIC DNA]</scope>
    <source>
        <strain evidence="3">C1</strain>
    </source>
</reference>
<dbReference type="Proteomes" id="UP000078419">
    <property type="component" value="Unassembled WGS sequence"/>
</dbReference>
<organism evidence="2 3">
    <name type="scientific">Anaplasma phagocytophilum</name>
    <name type="common">Ehrlichia phagocytophila</name>
    <dbReference type="NCBI Taxonomy" id="948"/>
    <lineage>
        <taxon>Bacteria</taxon>
        <taxon>Pseudomonadati</taxon>
        <taxon>Pseudomonadota</taxon>
        <taxon>Alphaproteobacteria</taxon>
        <taxon>Rickettsiales</taxon>
        <taxon>Anaplasmataceae</taxon>
        <taxon>Anaplasma</taxon>
        <taxon>phagocytophilum group</taxon>
    </lineage>
</organism>
<feature type="region of interest" description="Disordered" evidence="1">
    <location>
        <begin position="1"/>
        <end position="44"/>
    </location>
</feature>
<evidence type="ECO:0000256" key="1">
    <source>
        <dbReference type="SAM" id="MobiDB-lite"/>
    </source>
</evidence>
<evidence type="ECO:0000313" key="3">
    <source>
        <dbReference type="Proteomes" id="UP000078419"/>
    </source>
</evidence>
<dbReference type="AlphaFoldDB" id="A0AA45UUA1"/>
<evidence type="ECO:0000313" key="2">
    <source>
        <dbReference type="EMBL" id="SBO15091.1"/>
    </source>
</evidence>
<proteinExistence type="predicted"/>
<dbReference type="EMBL" id="FLLR01000200">
    <property type="protein sequence ID" value="SBO15091.1"/>
    <property type="molecule type" value="Genomic_DNA"/>
</dbReference>
<comment type="caution">
    <text evidence="2">The sequence shown here is derived from an EMBL/GenBank/DDBJ whole genome shotgun (WGS) entry which is preliminary data.</text>
</comment>